<organism evidence="2 3">
    <name type="scientific">Brevibacterium sediminis</name>
    <dbReference type="NCBI Taxonomy" id="1857024"/>
    <lineage>
        <taxon>Bacteria</taxon>
        <taxon>Bacillati</taxon>
        <taxon>Actinomycetota</taxon>
        <taxon>Actinomycetes</taxon>
        <taxon>Micrococcales</taxon>
        <taxon>Brevibacteriaceae</taxon>
        <taxon>Brevibacterium</taxon>
    </lineage>
</organism>
<gene>
    <name evidence="2" type="ORF">FHQ09_06020</name>
</gene>
<dbReference type="EMBL" id="VDMQ01000003">
    <property type="protein sequence ID" value="TNM55805.1"/>
    <property type="molecule type" value="Genomic_DNA"/>
</dbReference>
<feature type="compositionally biased region" description="Low complexity" evidence="1">
    <location>
        <begin position="55"/>
        <end position="75"/>
    </location>
</feature>
<protein>
    <submittedName>
        <fullName evidence="2">Uncharacterized protein</fullName>
    </submittedName>
</protein>
<sequence length="190" mass="19938">MKRFFSGLRKKAIPTAVKDDDRFGTGLWRHNRDRFIRAVDRYYTTAVALHESRDSGGSAISGAASAGSSDGSATAASAKDPIDVIVDGTHRLNALVDVVDDLTASLHARHPVTGQVVPGPARQAVGDAPELLTKASSKVGEAVLAASMARSDGPSGRSIDSSAEATVRFITDAEELLGRAREILARVEAS</sequence>
<dbReference type="RefSeq" id="WP_139467944.1">
    <property type="nucleotide sequence ID" value="NZ_VDMQ01000003.1"/>
</dbReference>
<reference evidence="2 3" key="1">
    <citation type="submission" date="2019-06" db="EMBL/GenBank/DDBJ databases">
        <authorList>
            <person name="Mardanova A.M."/>
            <person name="Pudova D.S."/>
            <person name="Shagimardanova E.I."/>
            <person name="Gogoleva N.E."/>
            <person name="Lutfullin M.T."/>
            <person name="Hadieva G.F."/>
            <person name="Sharipova M.R."/>
        </authorList>
    </citation>
    <scope>NUCLEOTIDE SEQUENCE [LARGE SCALE GENOMIC DNA]</scope>
    <source>
        <strain evidence="2 3">MG-1</strain>
    </source>
</reference>
<dbReference type="AlphaFoldDB" id="A0A5C4X2J8"/>
<evidence type="ECO:0000313" key="3">
    <source>
        <dbReference type="Proteomes" id="UP000314223"/>
    </source>
</evidence>
<evidence type="ECO:0000313" key="2">
    <source>
        <dbReference type="EMBL" id="TNM55805.1"/>
    </source>
</evidence>
<feature type="region of interest" description="Disordered" evidence="1">
    <location>
        <begin position="54"/>
        <end position="75"/>
    </location>
</feature>
<comment type="caution">
    <text evidence="2">The sequence shown here is derived from an EMBL/GenBank/DDBJ whole genome shotgun (WGS) entry which is preliminary data.</text>
</comment>
<evidence type="ECO:0000256" key="1">
    <source>
        <dbReference type="SAM" id="MobiDB-lite"/>
    </source>
</evidence>
<proteinExistence type="predicted"/>
<accession>A0A5C4X2J8</accession>
<dbReference type="Proteomes" id="UP000314223">
    <property type="component" value="Unassembled WGS sequence"/>
</dbReference>
<name>A0A5C4X2J8_9MICO</name>